<dbReference type="RefSeq" id="WP_189566892.1">
    <property type="nucleotide sequence ID" value="NZ_BMXI01000001.1"/>
</dbReference>
<accession>A0A918THK8</accession>
<evidence type="ECO:0000313" key="1">
    <source>
        <dbReference type="EMBL" id="GHC42384.1"/>
    </source>
</evidence>
<proteinExistence type="predicted"/>
<organism evidence="1 2">
    <name type="scientific">Roseibacillus persicicus</name>
    <dbReference type="NCBI Taxonomy" id="454148"/>
    <lineage>
        <taxon>Bacteria</taxon>
        <taxon>Pseudomonadati</taxon>
        <taxon>Verrucomicrobiota</taxon>
        <taxon>Verrucomicrobiia</taxon>
        <taxon>Verrucomicrobiales</taxon>
        <taxon>Verrucomicrobiaceae</taxon>
        <taxon>Roseibacillus</taxon>
    </lineage>
</organism>
<reference evidence="1" key="2">
    <citation type="submission" date="2020-09" db="EMBL/GenBank/DDBJ databases">
        <authorList>
            <person name="Sun Q."/>
            <person name="Kim S."/>
        </authorList>
    </citation>
    <scope>NUCLEOTIDE SEQUENCE</scope>
    <source>
        <strain evidence="1">KCTC 12988</strain>
    </source>
</reference>
<evidence type="ECO:0000313" key="2">
    <source>
        <dbReference type="Proteomes" id="UP000644507"/>
    </source>
</evidence>
<dbReference type="Proteomes" id="UP000644507">
    <property type="component" value="Unassembled WGS sequence"/>
</dbReference>
<name>A0A918THK8_9BACT</name>
<protein>
    <submittedName>
        <fullName evidence="1">Uncharacterized protein</fullName>
    </submittedName>
</protein>
<sequence>MKPLLLIACCIGTGFGLGWVLKPYEPEPHPVTPTPTKSSRPVRKDRGDISLYSKAPDDIRSRLLQLNALPTARDRYRAAYAMIHSLSEEELKTWLDGNYNEIEGDLGGFLFNALVERLLVVDPEWVSNLALDKRFSHLTCSRVLSTWAALDPEASLAYVSESSRWDQQGHFLINVLETIARNEPDFLQAQLDGLLSHGQISEYYLEQAFQILAAHNSDLFWESQQIWPPKYQNRALKAFVANKFHQDFEGALAWVEEAQLSEKNDLVSFSQLLWKHPEIASDYLAHFDELPSSWQQDHYAWRRAIETLAKEDLPKALDFLSQNDFKKPEKVAESYTKLAEKYGSQIIESILENSNLNEESLNQALRQSYLQLAETQPAEASKFLAAIASEEVRLEAVAEWEPLQEKAKLPYLPNLPTSEWLATVSPVQLDDDFASQIAGLPSQEVSALIANYQSIQGERKEHLNKFLADHSYHLPFELRAAWLAETQSSSSVSNHFNSLAQQWAAHSPLEAAAWFESLPPESQNEGMGQSIHQLWRQMNEEEADAWANEHLPALENPSSD</sequence>
<gene>
    <name evidence="1" type="ORF">GCM10007100_04230</name>
</gene>
<reference evidence="1" key="1">
    <citation type="journal article" date="2014" name="Int. J. Syst. Evol. Microbiol.">
        <title>Complete genome sequence of Corynebacterium casei LMG S-19264T (=DSM 44701T), isolated from a smear-ripened cheese.</title>
        <authorList>
            <consortium name="US DOE Joint Genome Institute (JGI-PGF)"/>
            <person name="Walter F."/>
            <person name="Albersmeier A."/>
            <person name="Kalinowski J."/>
            <person name="Ruckert C."/>
        </authorList>
    </citation>
    <scope>NUCLEOTIDE SEQUENCE</scope>
    <source>
        <strain evidence="1">KCTC 12988</strain>
    </source>
</reference>
<dbReference type="AlphaFoldDB" id="A0A918THK8"/>
<dbReference type="EMBL" id="BMXI01000001">
    <property type="protein sequence ID" value="GHC42384.1"/>
    <property type="molecule type" value="Genomic_DNA"/>
</dbReference>
<comment type="caution">
    <text evidence="1">The sequence shown here is derived from an EMBL/GenBank/DDBJ whole genome shotgun (WGS) entry which is preliminary data.</text>
</comment>
<keyword evidence="2" id="KW-1185">Reference proteome</keyword>